<dbReference type="InterPro" id="IPR002182">
    <property type="entry name" value="NB-ARC"/>
</dbReference>
<keyword evidence="4" id="KW-0804">Transcription</keyword>
<dbReference type="AlphaFoldDB" id="A0A2I1PBR3"/>
<keyword evidence="2" id="KW-0805">Transcription regulation</keyword>
<evidence type="ECO:0000313" key="9">
    <source>
        <dbReference type="Proteomes" id="UP000234206"/>
    </source>
</evidence>
<dbReference type="Gene3D" id="1.25.40.10">
    <property type="entry name" value="Tetratricopeptide repeat domain"/>
    <property type="match status" value="2"/>
</dbReference>
<evidence type="ECO:0000256" key="6">
    <source>
        <dbReference type="SAM" id="Coils"/>
    </source>
</evidence>
<dbReference type="InterPro" id="IPR005158">
    <property type="entry name" value="BTAD"/>
</dbReference>
<dbReference type="Gene3D" id="3.40.50.300">
    <property type="entry name" value="P-loop containing nucleotide triphosphate hydrolases"/>
    <property type="match status" value="1"/>
</dbReference>
<feature type="DNA-binding region" description="OmpR/PhoB-type" evidence="5">
    <location>
        <begin position="62"/>
        <end position="162"/>
    </location>
</feature>
<comment type="caution">
    <text evidence="8">The sequence shown here is derived from an EMBL/GenBank/DDBJ whole genome shotgun (WGS) entry which is preliminary data.</text>
</comment>
<dbReference type="InterPro" id="IPR001867">
    <property type="entry name" value="OmpR/PhoB-type_DNA-bd"/>
</dbReference>
<organism evidence="8 9">
    <name type="scientific">Kytococcus schroeteri</name>
    <dbReference type="NCBI Taxonomy" id="138300"/>
    <lineage>
        <taxon>Bacteria</taxon>
        <taxon>Bacillati</taxon>
        <taxon>Actinomycetota</taxon>
        <taxon>Actinomycetes</taxon>
        <taxon>Micrococcales</taxon>
        <taxon>Kytococcaceae</taxon>
        <taxon>Kytococcus</taxon>
    </lineage>
</organism>
<dbReference type="Pfam" id="PF03704">
    <property type="entry name" value="BTAD"/>
    <property type="match status" value="1"/>
</dbReference>
<keyword evidence="9" id="KW-1185">Reference proteome</keyword>
<dbReference type="GO" id="GO:0006355">
    <property type="term" value="P:regulation of DNA-templated transcription"/>
    <property type="evidence" value="ECO:0007669"/>
    <property type="project" value="InterPro"/>
</dbReference>
<dbReference type="PRINTS" id="PR00364">
    <property type="entry name" value="DISEASERSIST"/>
</dbReference>
<evidence type="ECO:0000313" key="8">
    <source>
        <dbReference type="EMBL" id="PKZ42068.1"/>
    </source>
</evidence>
<dbReference type="SUPFAM" id="SSF48452">
    <property type="entry name" value="TPR-like"/>
    <property type="match status" value="2"/>
</dbReference>
<comment type="similarity">
    <text evidence="1">Belongs to the AfsR/DnrI/RedD regulatory family.</text>
</comment>
<evidence type="ECO:0000256" key="5">
    <source>
        <dbReference type="PROSITE-ProRule" id="PRU01091"/>
    </source>
</evidence>
<dbReference type="InterPro" id="IPR036388">
    <property type="entry name" value="WH-like_DNA-bd_sf"/>
</dbReference>
<dbReference type="SMART" id="SM00382">
    <property type="entry name" value="AAA"/>
    <property type="match status" value="1"/>
</dbReference>
<dbReference type="InterPro" id="IPR016032">
    <property type="entry name" value="Sig_transdc_resp-reg_C-effctor"/>
</dbReference>
<dbReference type="SMART" id="SM00862">
    <property type="entry name" value="Trans_reg_C"/>
    <property type="match status" value="1"/>
</dbReference>
<dbReference type="CDD" id="cd15831">
    <property type="entry name" value="BTAD"/>
    <property type="match status" value="1"/>
</dbReference>
<dbReference type="OrthoDB" id="3691954at2"/>
<evidence type="ECO:0000259" key="7">
    <source>
        <dbReference type="PROSITE" id="PS51755"/>
    </source>
</evidence>
<evidence type="ECO:0000256" key="4">
    <source>
        <dbReference type="ARBA" id="ARBA00023163"/>
    </source>
</evidence>
<dbReference type="PANTHER" id="PTHR35807:SF1">
    <property type="entry name" value="TRANSCRIPTIONAL REGULATOR REDD"/>
    <property type="match status" value="1"/>
</dbReference>
<protein>
    <recommendedName>
        <fullName evidence="7">OmpR/PhoB-type domain-containing protein</fullName>
    </recommendedName>
</protein>
<dbReference type="InterPro" id="IPR051677">
    <property type="entry name" value="AfsR-DnrI-RedD_regulator"/>
</dbReference>
<dbReference type="SUPFAM" id="SSF52540">
    <property type="entry name" value="P-loop containing nucleoside triphosphate hydrolases"/>
    <property type="match status" value="1"/>
</dbReference>
<reference evidence="8 9" key="1">
    <citation type="submission" date="2017-12" db="EMBL/GenBank/DDBJ databases">
        <title>Phylogenetic diversity of female urinary microbiome.</title>
        <authorList>
            <person name="Thomas-White K."/>
            <person name="Wolfe A.J."/>
        </authorList>
    </citation>
    <scope>NUCLEOTIDE SEQUENCE [LARGE SCALE GENOMIC DNA]</scope>
    <source>
        <strain evidence="8 9">UMB1298</strain>
    </source>
</reference>
<dbReference type="InterPro" id="IPR003593">
    <property type="entry name" value="AAA+_ATPase"/>
</dbReference>
<evidence type="ECO:0000256" key="2">
    <source>
        <dbReference type="ARBA" id="ARBA00023015"/>
    </source>
</evidence>
<accession>A0A2I1PBR3</accession>
<dbReference type="Gene3D" id="1.10.10.10">
    <property type="entry name" value="Winged helix-like DNA-binding domain superfamily/Winged helix DNA-binding domain"/>
    <property type="match status" value="1"/>
</dbReference>
<dbReference type="EMBL" id="PKIZ01000006">
    <property type="protein sequence ID" value="PKZ42068.1"/>
    <property type="molecule type" value="Genomic_DNA"/>
</dbReference>
<feature type="coiled-coil region" evidence="6">
    <location>
        <begin position="803"/>
        <end position="837"/>
    </location>
</feature>
<feature type="domain" description="OmpR/PhoB-type" evidence="7">
    <location>
        <begin position="62"/>
        <end position="162"/>
    </location>
</feature>
<dbReference type="SMART" id="SM01043">
    <property type="entry name" value="BTAD"/>
    <property type="match status" value="1"/>
</dbReference>
<keyword evidence="6" id="KW-0175">Coiled coil</keyword>
<dbReference type="CDD" id="cd00383">
    <property type="entry name" value="trans_reg_C"/>
    <property type="match status" value="1"/>
</dbReference>
<sequence>MTLDHPGWPGPHAARATPFVCRVVPRPRPTGEPAGDTVMHLTETVGTVRPPRGRRWASTRRAAGRHHGGNVQLSVLGPLEAFTADGRPLDLALRERRILELLAAAAPRNVSATEIIEALWPDGPPRTAANQVQGCIGRIRRAVPESEGKVVLTVARGYRLADEVGLDLHRYREAVRLGREALAAQRPEEAHAQFSTAMDLWRDDPFPDAVPGNRASALAARLRSAHLDLCEEHWLLTARTDPAQAVAELQQVVELHPLRESAWAALMRAQVTAGKSSEAVDTYGRARTFLRRTLGVEPSEPLRALHTAVLRGEEQPAQPPTRPVAAGHLPPAPVGFVGREELQQQVSAALLGPMVRRVVVVHGPAGIGKTALALQVAHEVAPHFPDGVLHVPVHGPGQTLSTEQVVEELLSQLGVPTRSGMAEHEQRRRALAEELSTRRVLVVLDDLIDADQLHRVLPVGPVTVLATTTHPVPPSPGVTCLPVPPLDPEESVQLLHAALGSERTEGHEAAAAAVARACGHSPLALNLVAGRLRTRPSWSLEVLLDRLLTPGQSLPELAEHGFDLGAGVENVVQGLGAAAREAFALLPLAGEDPFPGWVVGALTGRDDWFDQVDALVDAHLLLEEGVDALGQPRYRVPTLTRAVAQGHADALGAEAVRAAAGRLVATWWTLVERARHALPPALYDLDLVAPEITPPEPATPLDRGTQRALGTARAWLHTERRPAAAAVQVAAEHDLPGLAAGLACSLMTFFDYEWLHEEWRATAGTALAAVEAAGAATGSAPDRPEDDPDLLGMPVDAVTRARLQRGLAQFDLYRQRYEQAEERLLEALDAFEAAGDERGIALTHLNLLTATRETHRRAEAHAHAREAGRCGVLRIRASARSARAGLVLGDDRPEEALELYDLAVSDATRADDPHRLGLALRGRARTLARLGRMPRAVSEAERSVALFDQIEDSGCLAHALRILGELRAEAGDEAGAREAMERADGLYLTVGRPGARGPYDAAARFR</sequence>
<dbReference type="GO" id="GO:0003677">
    <property type="term" value="F:DNA binding"/>
    <property type="evidence" value="ECO:0007669"/>
    <property type="project" value="UniProtKB-UniRule"/>
</dbReference>
<proteinExistence type="inferred from homology"/>
<dbReference type="Pfam" id="PF00931">
    <property type="entry name" value="NB-ARC"/>
    <property type="match status" value="1"/>
</dbReference>
<dbReference type="PROSITE" id="PS51755">
    <property type="entry name" value="OMPR_PHOB"/>
    <property type="match status" value="1"/>
</dbReference>
<dbReference type="GO" id="GO:0043531">
    <property type="term" value="F:ADP binding"/>
    <property type="evidence" value="ECO:0007669"/>
    <property type="project" value="InterPro"/>
</dbReference>
<dbReference type="Pfam" id="PF00486">
    <property type="entry name" value="Trans_reg_C"/>
    <property type="match status" value="1"/>
</dbReference>
<keyword evidence="3 5" id="KW-0238">DNA-binding</keyword>
<dbReference type="InterPro" id="IPR011990">
    <property type="entry name" value="TPR-like_helical_dom_sf"/>
</dbReference>
<dbReference type="InterPro" id="IPR027417">
    <property type="entry name" value="P-loop_NTPase"/>
</dbReference>
<name>A0A2I1PBR3_9MICO</name>
<dbReference type="SUPFAM" id="SSF46894">
    <property type="entry name" value="C-terminal effector domain of the bipartite response regulators"/>
    <property type="match status" value="1"/>
</dbReference>
<evidence type="ECO:0000256" key="1">
    <source>
        <dbReference type="ARBA" id="ARBA00005820"/>
    </source>
</evidence>
<evidence type="ECO:0000256" key="3">
    <source>
        <dbReference type="ARBA" id="ARBA00023125"/>
    </source>
</evidence>
<dbReference type="PANTHER" id="PTHR35807">
    <property type="entry name" value="TRANSCRIPTIONAL REGULATOR REDD-RELATED"/>
    <property type="match status" value="1"/>
</dbReference>
<dbReference type="GO" id="GO:0000160">
    <property type="term" value="P:phosphorelay signal transduction system"/>
    <property type="evidence" value="ECO:0007669"/>
    <property type="project" value="InterPro"/>
</dbReference>
<dbReference type="Proteomes" id="UP000234206">
    <property type="component" value="Unassembled WGS sequence"/>
</dbReference>
<gene>
    <name evidence="8" type="ORF">CYJ76_04265</name>
</gene>